<reference evidence="1 2" key="1">
    <citation type="journal article" date="2021" name="Nat. Commun.">
        <title>Genetic determinants of endophytism in the Arabidopsis root mycobiome.</title>
        <authorList>
            <person name="Mesny F."/>
            <person name="Miyauchi S."/>
            <person name="Thiergart T."/>
            <person name="Pickel B."/>
            <person name="Atanasova L."/>
            <person name="Karlsson M."/>
            <person name="Huettel B."/>
            <person name="Barry K.W."/>
            <person name="Haridas S."/>
            <person name="Chen C."/>
            <person name="Bauer D."/>
            <person name="Andreopoulos W."/>
            <person name="Pangilinan J."/>
            <person name="LaButti K."/>
            <person name="Riley R."/>
            <person name="Lipzen A."/>
            <person name="Clum A."/>
            <person name="Drula E."/>
            <person name="Henrissat B."/>
            <person name="Kohler A."/>
            <person name="Grigoriev I.V."/>
            <person name="Martin F.M."/>
            <person name="Hacquard S."/>
        </authorList>
    </citation>
    <scope>NUCLEOTIDE SEQUENCE [LARGE SCALE GENOMIC DNA]</scope>
    <source>
        <strain evidence="1 2">MPI-SDFR-AT-0079</strain>
    </source>
</reference>
<dbReference type="Proteomes" id="UP000724584">
    <property type="component" value="Unassembled WGS sequence"/>
</dbReference>
<name>A0ACB7PJA8_9PEZI</name>
<evidence type="ECO:0000313" key="2">
    <source>
        <dbReference type="Proteomes" id="UP000724584"/>
    </source>
</evidence>
<gene>
    <name evidence="1" type="ORF">F5144DRAFT_2581</name>
</gene>
<keyword evidence="2" id="KW-1185">Reference proteome</keyword>
<evidence type="ECO:0000313" key="1">
    <source>
        <dbReference type="EMBL" id="KAH6649294.1"/>
    </source>
</evidence>
<protein>
    <submittedName>
        <fullName evidence="1">Uncharacterized protein</fullName>
    </submittedName>
</protein>
<proteinExistence type="predicted"/>
<accession>A0ACB7PJA8</accession>
<organism evidence="1 2">
    <name type="scientific">Chaetomium tenue</name>
    <dbReference type="NCBI Taxonomy" id="1854479"/>
    <lineage>
        <taxon>Eukaryota</taxon>
        <taxon>Fungi</taxon>
        <taxon>Dikarya</taxon>
        <taxon>Ascomycota</taxon>
        <taxon>Pezizomycotina</taxon>
        <taxon>Sordariomycetes</taxon>
        <taxon>Sordariomycetidae</taxon>
        <taxon>Sordariales</taxon>
        <taxon>Chaetomiaceae</taxon>
        <taxon>Chaetomium</taxon>
    </lineage>
</organism>
<sequence>MQSCCKSLQIVANHCKTAQRFHPHEVRSEKPKPQTQTPAASSFAPDPNRSRRVLVHPTFPRCMRNQQPVAISQPLCPGRNQCRVQFLKFVRFDLLLVTGACLIALFREVYAPSEWGWLLPLLPTCGTPIPLIWILAGENELALKRRRQT</sequence>
<comment type="caution">
    <text evidence="1">The sequence shown here is derived from an EMBL/GenBank/DDBJ whole genome shotgun (WGS) entry which is preliminary data.</text>
</comment>
<dbReference type="EMBL" id="JAGIZQ010000001">
    <property type="protein sequence ID" value="KAH6649294.1"/>
    <property type="molecule type" value="Genomic_DNA"/>
</dbReference>